<gene>
    <name evidence="2" type="ORF">PXEA_LOCUS10845</name>
</gene>
<dbReference type="EMBL" id="CAAALY010032479">
    <property type="protein sequence ID" value="VEL17405.1"/>
    <property type="molecule type" value="Genomic_DNA"/>
</dbReference>
<accession>A0A3S5FD92</accession>
<protein>
    <submittedName>
        <fullName evidence="2">Uncharacterized protein</fullName>
    </submittedName>
</protein>
<sequence length="89" mass="9648">MKVAQRVGYTGRTEGNDTSSGKAKAVMIDGIMHNLDTHPPKAAAQVAQFPETRQKKWFQISLTLKQPILPISAILVEGSTTNGSPRKTT</sequence>
<evidence type="ECO:0000313" key="3">
    <source>
        <dbReference type="Proteomes" id="UP000784294"/>
    </source>
</evidence>
<dbReference type="AlphaFoldDB" id="A0A3S5FD92"/>
<feature type="region of interest" description="Disordered" evidence="1">
    <location>
        <begin position="1"/>
        <end position="21"/>
    </location>
</feature>
<evidence type="ECO:0000256" key="1">
    <source>
        <dbReference type="SAM" id="MobiDB-lite"/>
    </source>
</evidence>
<comment type="caution">
    <text evidence="2">The sequence shown here is derived from an EMBL/GenBank/DDBJ whole genome shotgun (WGS) entry which is preliminary data.</text>
</comment>
<evidence type="ECO:0000313" key="2">
    <source>
        <dbReference type="EMBL" id="VEL17405.1"/>
    </source>
</evidence>
<proteinExistence type="predicted"/>
<reference evidence="2" key="1">
    <citation type="submission" date="2018-11" db="EMBL/GenBank/DDBJ databases">
        <authorList>
            <consortium name="Pathogen Informatics"/>
        </authorList>
    </citation>
    <scope>NUCLEOTIDE SEQUENCE</scope>
</reference>
<keyword evidence="3" id="KW-1185">Reference proteome</keyword>
<dbReference type="Proteomes" id="UP000784294">
    <property type="component" value="Unassembled WGS sequence"/>
</dbReference>
<name>A0A3S5FD92_9PLAT</name>
<organism evidence="2 3">
    <name type="scientific">Protopolystoma xenopodis</name>
    <dbReference type="NCBI Taxonomy" id="117903"/>
    <lineage>
        <taxon>Eukaryota</taxon>
        <taxon>Metazoa</taxon>
        <taxon>Spiralia</taxon>
        <taxon>Lophotrochozoa</taxon>
        <taxon>Platyhelminthes</taxon>
        <taxon>Monogenea</taxon>
        <taxon>Polyopisthocotylea</taxon>
        <taxon>Polystomatidea</taxon>
        <taxon>Polystomatidae</taxon>
        <taxon>Protopolystoma</taxon>
    </lineage>
</organism>